<protein>
    <submittedName>
        <fullName evidence="1">Uncharacterized protein</fullName>
    </submittedName>
</protein>
<proteinExistence type="predicted"/>
<reference evidence="1" key="1">
    <citation type="submission" date="2014-09" db="EMBL/GenBank/DDBJ databases">
        <authorList>
            <person name="Magalhaes I.L.F."/>
            <person name="Oliveira U."/>
            <person name="Santos F.R."/>
            <person name="Vidigal T.H.D.A."/>
            <person name="Brescovit A.D."/>
            <person name="Santos A.J."/>
        </authorList>
    </citation>
    <scope>NUCLEOTIDE SEQUENCE</scope>
    <source>
        <tissue evidence="1">Shoot tissue taken approximately 20 cm above the soil surface</tissue>
    </source>
</reference>
<sequence>MSSTSFVCPCHRILQDGLITILTILHIRFFNDVISIICMPLPSYSAGFCYTAH</sequence>
<dbReference type="AlphaFoldDB" id="A0A0A9F8F8"/>
<accession>A0A0A9F8F8</accession>
<organism evidence="1">
    <name type="scientific">Arundo donax</name>
    <name type="common">Giant reed</name>
    <name type="synonym">Donax arundinaceus</name>
    <dbReference type="NCBI Taxonomy" id="35708"/>
    <lineage>
        <taxon>Eukaryota</taxon>
        <taxon>Viridiplantae</taxon>
        <taxon>Streptophyta</taxon>
        <taxon>Embryophyta</taxon>
        <taxon>Tracheophyta</taxon>
        <taxon>Spermatophyta</taxon>
        <taxon>Magnoliopsida</taxon>
        <taxon>Liliopsida</taxon>
        <taxon>Poales</taxon>
        <taxon>Poaceae</taxon>
        <taxon>PACMAD clade</taxon>
        <taxon>Arundinoideae</taxon>
        <taxon>Arundineae</taxon>
        <taxon>Arundo</taxon>
    </lineage>
</organism>
<evidence type="ECO:0000313" key="1">
    <source>
        <dbReference type="EMBL" id="JAE07499.1"/>
    </source>
</evidence>
<reference evidence="1" key="2">
    <citation type="journal article" date="2015" name="Data Brief">
        <title>Shoot transcriptome of the giant reed, Arundo donax.</title>
        <authorList>
            <person name="Barrero R.A."/>
            <person name="Guerrero F.D."/>
            <person name="Moolhuijzen P."/>
            <person name="Goolsby J.A."/>
            <person name="Tidwell J."/>
            <person name="Bellgard S.E."/>
            <person name="Bellgard M.I."/>
        </authorList>
    </citation>
    <scope>NUCLEOTIDE SEQUENCE</scope>
    <source>
        <tissue evidence="1">Shoot tissue taken approximately 20 cm above the soil surface</tissue>
    </source>
</reference>
<dbReference type="EMBL" id="GBRH01190397">
    <property type="protein sequence ID" value="JAE07499.1"/>
    <property type="molecule type" value="Transcribed_RNA"/>
</dbReference>
<name>A0A0A9F8F8_ARUDO</name>